<evidence type="ECO:0000313" key="2">
    <source>
        <dbReference type="EMBL" id="CAH0390397.1"/>
    </source>
</evidence>
<sequence>MITQTYAFLPREAVTKFLLGCAECQKRLDLDSLGSDIFKNNKDTPVKRAQKRKHNTWDPSPSSFSIDPSCYSTNLSIPLDNRKRKYLKLPKYPSELCLADDEGNNSDGYVPTDKYEDSREFYPTCKDSSTRNPTKAIEYHRDDKLFQVATKTESDGEEESKAKPSLKLCIKEETDEKTDLVLDFRYKSLKSLARQKFKDQDKDTEDSEKDEASDVERKYGCESNKLHPKLDSRDPLYKIKSEFYLRHQIDHQNVRKERDYFVNVPNLLPPAPVLSLRLGHEDGYPSETKITDPVRACNSKKYLLPHANGSSRRKRFSSKRYTSTPEPMSHLYSRNSSQSLRYGPRNSSSSTNENESCENSYGAEILDLSPINSQNRISKFKLPQSRAPVSYIQIPVWNPDLLRYHSKGRTMESGRTARVPDADPSECPDRLSAHPTDEDSDSDHPTSTCERRTKHVGYFDQEPTSSQVSFLETFTRHGNILIQRNHRTGIAMAEWKLNPYLDPFQGEDERIYE</sequence>
<accession>A0A9P0AAV1</accession>
<evidence type="ECO:0000256" key="1">
    <source>
        <dbReference type="SAM" id="MobiDB-lite"/>
    </source>
</evidence>
<feature type="region of interest" description="Disordered" evidence="1">
    <location>
        <begin position="195"/>
        <end position="220"/>
    </location>
</feature>
<reference evidence="2" key="1">
    <citation type="submission" date="2021-12" db="EMBL/GenBank/DDBJ databases">
        <authorList>
            <person name="King R."/>
        </authorList>
    </citation>
    <scope>NUCLEOTIDE SEQUENCE</scope>
</reference>
<feature type="compositionally biased region" description="Polar residues" evidence="1">
    <location>
        <begin position="321"/>
        <end position="340"/>
    </location>
</feature>
<protein>
    <submittedName>
        <fullName evidence="2">Uncharacterized protein</fullName>
    </submittedName>
</protein>
<feature type="region of interest" description="Disordered" evidence="1">
    <location>
        <begin position="303"/>
        <end position="358"/>
    </location>
</feature>
<feature type="compositionally biased region" description="Basic and acidic residues" evidence="1">
    <location>
        <begin position="210"/>
        <end position="220"/>
    </location>
</feature>
<dbReference type="Proteomes" id="UP001152759">
    <property type="component" value="Chromosome 5"/>
</dbReference>
<keyword evidence="3" id="KW-1185">Reference proteome</keyword>
<feature type="region of interest" description="Disordered" evidence="1">
    <location>
        <begin position="408"/>
        <end position="456"/>
    </location>
</feature>
<feature type="compositionally biased region" description="Basic and acidic residues" evidence="1">
    <location>
        <begin position="427"/>
        <end position="437"/>
    </location>
</feature>
<evidence type="ECO:0000313" key="3">
    <source>
        <dbReference type="Proteomes" id="UP001152759"/>
    </source>
</evidence>
<gene>
    <name evidence="2" type="ORF">BEMITA_LOCUS9122</name>
</gene>
<feature type="region of interest" description="Disordered" evidence="1">
    <location>
        <begin position="44"/>
        <end position="63"/>
    </location>
</feature>
<organism evidence="2 3">
    <name type="scientific">Bemisia tabaci</name>
    <name type="common">Sweetpotato whitefly</name>
    <name type="synonym">Aleurodes tabaci</name>
    <dbReference type="NCBI Taxonomy" id="7038"/>
    <lineage>
        <taxon>Eukaryota</taxon>
        <taxon>Metazoa</taxon>
        <taxon>Ecdysozoa</taxon>
        <taxon>Arthropoda</taxon>
        <taxon>Hexapoda</taxon>
        <taxon>Insecta</taxon>
        <taxon>Pterygota</taxon>
        <taxon>Neoptera</taxon>
        <taxon>Paraneoptera</taxon>
        <taxon>Hemiptera</taxon>
        <taxon>Sternorrhyncha</taxon>
        <taxon>Aleyrodoidea</taxon>
        <taxon>Aleyrodidae</taxon>
        <taxon>Aleyrodinae</taxon>
        <taxon>Bemisia</taxon>
    </lineage>
</organism>
<proteinExistence type="predicted"/>
<dbReference type="EMBL" id="OU963866">
    <property type="protein sequence ID" value="CAH0390397.1"/>
    <property type="molecule type" value="Genomic_DNA"/>
</dbReference>
<dbReference type="AlphaFoldDB" id="A0A9P0AAV1"/>
<name>A0A9P0AAV1_BEMTA</name>
<feature type="compositionally biased region" description="Low complexity" evidence="1">
    <location>
        <begin position="346"/>
        <end position="358"/>
    </location>
</feature>